<dbReference type="Proteomes" id="UP000230353">
    <property type="component" value="Unassembled WGS sequence"/>
</dbReference>
<sequence length="180" mass="19457">MSPIPPKGSIPGRKPRGRASGDAGLVGNLLGGLDLSKLVKIQSGVKGHVLGRPFGGGLPLGRRGESQETKFEVKGTRRPAKTKTGAAGTRVSEEIEVREVEIDPIEEDENHFVIRGYLAGVAKEDISCEVQENGTILKISTAGERKYEKKVELSSKAIKKVNWSYRNGVLEVILTKREAV</sequence>
<evidence type="ECO:0000313" key="2">
    <source>
        <dbReference type="EMBL" id="PIS13446.1"/>
    </source>
</evidence>
<reference evidence="3" key="1">
    <citation type="submission" date="2017-09" db="EMBL/GenBank/DDBJ databases">
        <title>Depth-based differentiation of microbial function through sediment-hosted aquifers and enrichment of novel symbionts in the deep terrestrial subsurface.</title>
        <authorList>
            <person name="Probst A.J."/>
            <person name="Ladd B."/>
            <person name="Jarett J.K."/>
            <person name="Geller-Mcgrath D.E."/>
            <person name="Sieber C.M.K."/>
            <person name="Emerson J.B."/>
            <person name="Anantharaman K."/>
            <person name="Thomas B.C."/>
            <person name="Malmstrom R."/>
            <person name="Stieglmeier M."/>
            <person name="Klingl A."/>
            <person name="Woyke T."/>
            <person name="Ryan C.M."/>
            <person name="Banfield J.F."/>
        </authorList>
    </citation>
    <scope>NUCLEOTIDE SEQUENCE [LARGE SCALE GENOMIC DNA]</scope>
</reference>
<name>A0A2H0WLA1_9BACT</name>
<dbReference type="AlphaFoldDB" id="A0A2H0WLA1"/>
<accession>A0A2H0WLA1</accession>
<feature type="region of interest" description="Disordered" evidence="1">
    <location>
        <begin position="1"/>
        <end position="23"/>
    </location>
</feature>
<protein>
    <recommendedName>
        <fullName evidence="4">SHSP domain-containing protein</fullName>
    </recommendedName>
</protein>
<evidence type="ECO:0008006" key="4">
    <source>
        <dbReference type="Google" id="ProtNLM"/>
    </source>
</evidence>
<evidence type="ECO:0000256" key="1">
    <source>
        <dbReference type="SAM" id="MobiDB-lite"/>
    </source>
</evidence>
<proteinExistence type="predicted"/>
<dbReference type="Gene3D" id="2.60.40.790">
    <property type="match status" value="1"/>
</dbReference>
<comment type="caution">
    <text evidence="2">The sequence shown here is derived from an EMBL/GenBank/DDBJ whole genome shotgun (WGS) entry which is preliminary data.</text>
</comment>
<organism evidence="2 3">
    <name type="scientific">Candidatus Tagabacteria bacterium CG09_land_8_20_14_0_10_41_14</name>
    <dbReference type="NCBI Taxonomy" id="1975021"/>
    <lineage>
        <taxon>Bacteria</taxon>
        <taxon>Candidatus Tagaibacteriota</taxon>
    </lineage>
</organism>
<dbReference type="CDD" id="cd00298">
    <property type="entry name" value="ACD_sHsps_p23-like"/>
    <property type="match status" value="1"/>
</dbReference>
<dbReference type="EMBL" id="PEZL01000024">
    <property type="protein sequence ID" value="PIS13446.1"/>
    <property type="molecule type" value="Genomic_DNA"/>
</dbReference>
<dbReference type="InterPro" id="IPR008978">
    <property type="entry name" value="HSP20-like_chaperone"/>
</dbReference>
<gene>
    <name evidence="2" type="ORF">COT67_01770</name>
</gene>
<evidence type="ECO:0000313" key="3">
    <source>
        <dbReference type="Proteomes" id="UP000230353"/>
    </source>
</evidence>
<dbReference type="SUPFAM" id="SSF49764">
    <property type="entry name" value="HSP20-like chaperones"/>
    <property type="match status" value="1"/>
</dbReference>